<accession>A0A5E6S2R4</accession>
<sequence>MGNLIGEQLRRHLHAAVAPEGQFLAIFQMYRHRAFSAGAQSVASEQPVPLDQSTPGAVARNREHLTDDLTDDSDERCHVHFLRRQPLSAP</sequence>
<reference evidence="2 3" key="1">
    <citation type="submission" date="2019-09" db="EMBL/GenBank/DDBJ databases">
        <authorList>
            <person name="Chandra G."/>
            <person name="Truman W A."/>
        </authorList>
    </citation>
    <scope>NUCLEOTIDE SEQUENCE [LARGE SCALE GENOMIC DNA]</scope>
    <source>
        <strain evidence="2">PS673</strain>
    </source>
</reference>
<organism evidence="2 3">
    <name type="scientific">Pseudomonas fluorescens</name>
    <dbReference type="NCBI Taxonomy" id="294"/>
    <lineage>
        <taxon>Bacteria</taxon>
        <taxon>Pseudomonadati</taxon>
        <taxon>Pseudomonadota</taxon>
        <taxon>Gammaproteobacteria</taxon>
        <taxon>Pseudomonadales</taxon>
        <taxon>Pseudomonadaceae</taxon>
        <taxon>Pseudomonas</taxon>
    </lineage>
</organism>
<feature type="region of interest" description="Disordered" evidence="1">
    <location>
        <begin position="38"/>
        <end position="58"/>
    </location>
</feature>
<proteinExistence type="predicted"/>
<dbReference type="AlphaFoldDB" id="A0A5E6S2R4"/>
<name>A0A5E6S2R4_PSEFL</name>
<dbReference type="EMBL" id="CABVHB010000012">
    <property type="protein sequence ID" value="VVM75344.1"/>
    <property type="molecule type" value="Genomic_DNA"/>
</dbReference>
<dbReference type="Proteomes" id="UP000344274">
    <property type="component" value="Unassembled WGS sequence"/>
</dbReference>
<evidence type="ECO:0000313" key="2">
    <source>
        <dbReference type="EMBL" id="VVM75344.1"/>
    </source>
</evidence>
<gene>
    <name evidence="2" type="ORF">PS673_01993</name>
</gene>
<protein>
    <submittedName>
        <fullName evidence="2">Uncharacterized protein</fullName>
    </submittedName>
</protein>
<evidence type="ECO:0000256" key="1">
    <source>
        <dbReference type="SAM" id="MobiDB-lite"/>
    </source>
</evidence>
<evidence type="ECO:0000313" key="3">
    <source>
        <dbReference type="Proteomes" id="UP000344274"/>
    </source>
</evidence>